<evidence type="ECO:0000313" key="1">
    <source>
        <dbReference type="EMBL" id="KAI5347728.1"/>
    </source>
</evidence>
<proteinExistence type="predicted"/>
<organism evidence="1 2">
    <name type="scientific">Prunus dulcis</name>
    <name type="common">Almond</name>
    <name type="synonym">Amygdalus dulcis</name>
    <dbReference type="NCBI Taxonomy" id="3755"/>
    <lineage>
        <taxon>Eukaryota</taxon>
        <taxon>Viridiplantae</taxon>
        <taxon>Streptophyta</taxon>
        <taxon>Embryophyta</taxon>
        <taxon>Tracheophyta</taxon>
        <taxon>Spermatophyta</taxon>
        <taxon>Magnoliopsida</taxon>
        <taxon>eudicotyledons</taxon>
        <taxon>Gunneridae</taxon>
        <taxon>Pentapetalae</taxon>
        <taxon>rosids</taxon>
        <taxon>fabids</taxon>
        <taxon>Rosales</taxon>
        <taxon>Rosaceae</taxon>
        <taxon>Amygdaloideae</taxon>
        <taxon>Amygdaleae</taxon>
        <taxon>Prunus</taxon>
    </lineage>
</organism>
<comment type="caution">
    <text evidence="1">The sequence shown here is derived from an EMBL/GenBank/DDBJ whole genome shotgun (WGS) entry which is preliminary data.</text>
</comment>
<accession>A0AAD4WQZ7</accession>
<dbReference type="Proteomes" id="UP001054821">
    <property type="component" value="Chromosome 1"/>
</dbReference>
<gene>
    <name evidence="1" type="ORF">L3X38_000615</name>
</gene>
<dbReference type="AlphaFoldDB" id="A0AAD4WQZ7"/>
<reference evidence="1 2" key="1">
    <citation type="journal article" date="2022" name="G3 (Bethesda)">
        <title>Whole-genome sequence and methylome profiling of the almond [Prunus dulcis (Mill.) D.A. Webb] cultivar 'Nonpareil'.</title>
        <authorList>
            <person name="D'Amico-Willman K.M."/>
            <person name="Ouma W.Z."/>
            <person name="Meulia T."/>
            <person name="Sideli G.M."/>
            <person name="Gradziel T.M."/>
            <person name="Fresnedo-Ramirez J."/>
        </authorList>
    </citation>
    <scope>NUCLEOTIDE SEQUENCE [LARGE SCALE GENOMIC DNA]</scope>
    <source>
        <strain evidence="1">Clone GOH B32 T37-40</strain>
    </source>
</reference>
<evidence type="ECO:0000313" key="2">
    <source>
        <dbReference type="Proteomes" id="UP001054821"/>
    </source>
</evidence>
<name>A0AAD4WQZ7_PRUDU</name>
<dbReference type="EMBL" id="JAJFAZ020000001">
    <property type="protein sequence ID" value="KAI5347728.1"/>
    <property type="molecule type" value="Genomic_DNA"/>
</dbReference>
<protein>
    <submittedName>
        <fullName evidence="1">Uncharacterized protein</fullName>
    </submittedName>
</protein>
<keyword evidence="2" id="KW-1185">Reference proteome</keyword>
<sequence length="93" mass="10800">MLEPQPSRLELKRVSLHVGFELLGILSFLSCLTELIREKQERETRGSILALFHPPFSNTIELKKSQSSAVFWSFIFNLWQFGSERPHLSLEII</sequence>